<dbReference type="GO" id="GO:0015095">
    <property type="term" value="F:magnesium ion transmembrane transporter activity"/>
    <property type="evidence" value="ECO:0007669"/>
    <property type="project" value="TreeGrafter"/>
</dbReference>
<keyword evidence="2" id="KW-1133">Transmembrane helix</keyword>
<dbReference type="Proteomes" id="UP000593564">
    <property type="component" value="Unassembled WGS sequence"/>
</dbReference>
<sequence>MPPLISTHNLDQVRDELEQLLDDDDDMANLYLSRKLVGASSLVSGLGVVNWCPASPTTSSKKSRASRASVATFRGDENDVEELEMLIEAITLTYFNFDNINEGIWPKFSASHRVAIICDSWAALDRIWLREYIDDTEDYITIQLDNHRNQLIQVVLVTVAFCTCIFMLIISYARYKGLLGS</sequence>
<dbReference type="InterPro" id="IPR039204">
    <property type="entry name" value="MRS2-like"/>
</dbReference>
<dbReference type="PANTHER" id="PTHR13890:SF31">
    <property type="entry name" value="MAGNESIUM TRANSPORTER MRS2-2-RELATED"/>
    <property type="match status" value="1"/>
</dbReference>
<proteinExistence type="inferred from homology"/>
<feature type="transmembrane region" description="Helical" evidence="2">
    <location>
        <begin position="151"/>
        <end position="173"/>
    </location>
</feature>
<reference evidence="4" key="1">
    <citation type="journal article" date="2020" name="Nat. Commun.">
        <title>Genome assembly of wild tea tree DASZ reveals pedigree and selection history of tea varieties.</title>
        <authorList>
            <person name="Zhang W."/>
            <person name="Zhang Y."/>
            <person name="Qiu H."/>
            <person name="Guo Y."/>
            <person name="Wan H."/>
            <person name="Zhang X."/>
            <person name="Scossa F."/>
            <person name="Alseekh S."/>
            <person name="Zhang Q."/>
            <person name="Wang P."/>
            <person name="Xu L."/>
            <person name="Schmidt M.H."/>
            <person name="Jia X."/>
            <person name="Li D."/>
            <person name="Zhu A."/>
            <person name="Guo F."/>
            <person name="Chen W."/>
            <person name="Ni D."/>
            <person name="Usadel B."/>
            <person name="Fernie A.R."/>
            <person name="Wen W."/>
        </authorList>
    </citation>
    <scope>NUCLEOTIDE SEQUENCE [LARGE SCALE GENOMIC DNA]</scope>
    <source>
        <strain evidence="4">cv. G240</strain>
    </source>
</reference>
<comment type="caution">
    <text evidence="3">The sequence shown here is derived from an EMBL/GenBank/DDBJ whole genome shotgun (WGS) entry which is preliminary data.</text>
</comment>
<evidence type="ECO:0000256" key="2">
    <source>
        <dbReference type="SAM" id="Phobius"/>
    </source>
</evidence>
<name>A0A7J7HFM9_CAMSI</name>
<dbReference type="PANTHER" id="PTHR13890">
    <property type="entry name" value="RNA SPLICING PROTEIN MRS2, MITOCHONDRIAL"/>
    <property type="match status" value="1"/>
</dbReference>
<reference evidence="3 4" key="2">
    <citation type="submission" date="2020-07" db="EMBL/GenBank/DDBJ databases">
        <title>Genome assembly of wild tea tree DASZ reveals pedigree and selection history of tea varieties.</title>
        <authorList>
            <person name="Zhang W."/>
        </authorList>
    </citation>
    <scope>NUCLEOTIDE SEQUENCE [LARGE SCALE GENOMIC DNA]</scope>
    <source>
        <strain evidence="4">cv. G240</strain>
        <tissue evidence="3">Leaf</tissue>
    </source>
</reference>
<evidence type="ECO:0000313" key="4">
    <source>
        <dbReference type="Proteomes" id="UP000593564"/>
    </source>
</evidence>
<accession>A0A7J7HFM9</accession>
<organism evidence="3 4">
    <name type="scientific">Camellia sinensis</name>
    <name type="common">Tea plant</name>
    <name type="synonym">Thea sinensis</name>
    <dbReference type="NCBI Taxonomy" id="4442"/>
    <lineage>
        <taxon>Eukaryota</taxon>
        <taxon>Viridiplantae</taxon>
        <taxon>Streptophyta</taxon>
        <taxon>Embryophyta</taxon>
        <taxon>Tracheophyta</taxon>
        <taxon>Spermatophyta</taxon>
        <taxon>Magnoliopsida</taxon>
        <taxon>eudicotyledons</taxon>
        <taxon>Gunneridae</taxon>
        <taxon>Pentapetalae</taxon>
        <taxon>asterids</taxon>
        <taxon>Ericales</taxon>
        <taxon>Theaceae</taxon>
        <taxon>Camellia</taxon>
    </lineage>
</organism>
<keyword evidence="4" id="KW-1185">Reference proteome</keyword>
<keyword evidence="2" id="KW-0472">Membrane</keyword>
<keyword evidence="2" id="KW-0812">Transmembrane</keyword>
<dbReference type="Gene3D" id="1.20.58.340">
    <property type="entry name" value="Magnesium transport protein CorA, transmembrane region"/>
    <property type="match status" value="1"/>
</dbReference>
<dbReference type="AlphaFoldDB" id="A0A7J7HFM9"/>
<comment type="similarity">
    <text evidence="1">Belongs to the CorA metal ion transporter (MIT) (TC 1.A.35.5) family.</text>
</comment>
<gene>
    <name evidence="3" type="ORF">HYC85_012737</name>
</gene>
<protein>
    <submittedName>
        <fullName evidence="3">Uncharacterized protein</fullName>
    </submittedName>
</protein>
<evidence type="ECO:0000313" key="3">
    <source>
        <dbReference type="EMBL" id="KAF5950744.1"/>
    </source>
</evidence>
<dbReference type="EMBL" id="JACBKZ010000005">
    <property type="protein sequence ID" value="KAF5950744.1"/>
    <property type="molecule type" value="Genomic_DNA"/>
</dbReference>
<evidence type="ECO:0000256" key="1">
    <source>
        <dbReference type="ARBA" id="ARBA00007535"/>
    </source>
</evidence>